<evidence type="ECO:0000313" key="3">
    <source>
        <dbReference type="EMBL" id="MCL6698541.1"/>
    </source>
</evidence>
<feature type="region of interest" description="Disordered" evidence="1">
    <location>
        <begin position="1804"/>
        <end position="1831"/>
    </location>
</feature>
<dbReference type="InterPro" id="IPR043824">
    <property type="entry name" value="DUF5801"/>
</dbReference>
<feature type="compositionally biased region" description="Polar residues" evidence="1">
    <location>
        <begin position="8"/>
        <end position="18"/>
    </location>
</feature>
<reference evidence="3 4" key="1">
    <citation type="submission" date="2022-05" db="EMBL/GenBank/DDBJ databases">
        <authorList>
            <person name="Jo J.-H."/>
            <person name="Im W.-T."/>
        </authorList>
    </citation>
    <scope>NUCLEOTIDE SEQUENCE [LARGE SCALE GENOMIC DNA]</scope>
    <source>
        <strain evidence="3 4">NSE70-1</strain>
    </source>
</reference>
<protein>
    <submittedName>
        <fullName evidence="3">DUF5801 domain-containing protein</fullName>
    </submittedName>
</protein>
<gene>
    <name evidence="3" type="ORF">LZ496_07050</name>
</gene>
<dbReference type="InterPro" id="IPR002126">
    <property type="entry name" value="Cadherin-like_dom"/>
</dbReference>
<feature type="region of interest" description="Disordered" evidence="1">
    <location>
        <begin position="3070"/>
        <end position="3124"/>
    </location>
</feature>
<comment type="caution">
    <text evidence="3">The sequence shown here is derived from an EMBL/GenBank/DDBJ whole genome shotgun (WGS) entry which is preliminary data.</text>
</comment>
<dbReference type="PROSITE" id="PS50268">
    <property type="entry name" value="CADHERIN_2"/>
    <property type="match status" value="1"/>
</dbReference>
<feature type="compositionally biased region" description="Low complexity" evidence="1">
    <location>
        <begin position="3073"/>
        <end position="3124"/>
    </location>
</feature>
<keyword evidence="4" id="KW-1185">Reference proteome</keyword>
<sequence length="3236" mass="323147">MRYEDASGSFQASGPNANDDSDTLPAGSRQPATGNLITGEGTQYAAAGADSAAGGHITSIAGKGGEDSSFSGGKLSVTGEHGNLSVDAEGNYSYIANKNAPENVRDRFTYTLADNQGNTDTAALVIELGKTPVVIKADAQQIVPGPDGVVTLPPGVELSDVMVVGRNLVINMPDGTQLIIVDGAVFVPQLVLDGVQVPATNVAALLIGQEPQPAAGELPPSSGGNFAVPPPPLDPGVPLGDLIPPTVRDYVPPEPQETFLPLDNEPEIFVQPDGQPATINAVDQVEEAGLPTRNGGEPAGSAESADGNGSNNSATGETTTGNIVYTSEDTPNVITINGVAVASVGQVIAGSFGSLTITSIAPGVIGYSYTLNDNTSGNDTHDDFAVQLTDSDGDIASATLRIDIIDDVPTARPDTDLIPAGEFGPATGNVITDAAPGDVGDTDTNAADTVGADNARVTFIDHSNAAPGASVPNGGFVDIAGQYGVLRIYSNGDYSYTRNEGTPGGVTEVFNYTLTDGDGDTSVSTLTISIGDLKPETDENPPVQLDDDALANGNPGGDGDDADAVNVTGFLAASGGDGPLVYDLLLTGAPAGFSYVDGPNGSVHVMQGTTHVLTITINTSTGAYEVTQVNPIDHSAGGAENNVDFDITYRVTDQDGDSADGTLHIDVDDDTPVVNVELNREGAVTVDESGPTGASTIVVGGGVTEGDDENVAGSGPIGRAVGTTAVVNASALFGADGPSGSGLTYSLQLGGSDTPLTLTDGSAIELQLINGVIVGVVTEGPHDGEAAFAIAIDPATGVATVELYLSLDHPDVSNPNDSLPLGPNTVAVVVSATDGDGDTDTSDPVDISGLFNFLDDGPTAGGEVNAEGAVTTDESGPTGASTIVVGGGVTEGDDENVAGSGPIGRAVGAAAVVDANAAFGADGPSGDDFSYALQLGSSDTPLTLTDGSAIELQLIDGVIVGVVTEGAHDGEAAFAIAIDPVTGVATVELYLSLDHPLNPNPNDSLPLGPNTVSVVVTATDGDGDTDASDPIDISALFNFLDDGPSVNPSVNAQAVVNVDESLPSNVPGIDTPGVTKGNDPDLSDATGTAIGQGNSGVAIVNANAVFGADGPAALNSITYALSVTNVSSGVTLTDGTAINLQLLANGVIVGVVAAGTFAGQAAFAISINSTTGVVTVEQYLSLDHPVNPDPNDVLGLGDSTIAVTVTATDGDGDPVTSGAVDISDQISFFDDGPSADPVLDQEATISVDESLPSSVPAIDTLAVVKGNDPDLSDATGTAIGAGNSGSAIIDVNAFFGADGPAAGGGISYELSIINASSGVTLTDGSAINLQLLANGVVVGVVASGTFAGQAAFAIAINPTTGVVSLEQYLSLDHPINPDPNDALGLGENTLGVKATVTDGDGDPITTGAVDISSNITFRDDGPSVNPAVNAQAVVSLDESLPSSVPAINTLAVVKGNDPDLSDATGTAIGQGNSGVAIVNANAVFGADGPAALNSITYALSVTNVSSGVTLTDGTAINLQLLANGVIVGVVAAGTFAGQAAFAISINSTTGVVTVEQYLSLDHPVNPDPNDVLGLGDSTIAVTVTATDGDGDPVTSGAIDISDQISFFDDGPSVNPTVNAQAVVTVDETLPSSVPAIATPGVTKGNDPDLSDATGTAIGQGNSGVAIVNANAVFGADGAAALNSITYALSVTNVSSGVTLTDGTAINLQLLPNGVIVGVVAAGTFAGQAAFAIAINPTTGVVTVEQYLSLDHPVNPDPNDPLGLGDSTIAVTVTATDGDGDPVTSGAVDISDQITFLDDGPSATPAVSTEAPAVVDESPPVSDPTINTDPYVKGDDPDLVGGQAIASGSTTLLVPNAFFGADGPAAVGAITYHLTVNNASSGLTLTDGSAINLVLLPSGVVVGVVQAGPFAGQAAFAISLNANTGVVTAELYLSLDHPTNPDPNDILTLAAGSLGATVTITDGDGDTFTSGSLDVGSRIQFYDDGPSASNEAQQNVQEGFQTVTGTFDFVAGADGGGVTHINGIQLVFGVGGFSQWIPVDDGQIRAKADGSYEFQSDASGSGVTNGTFTVTDGDGDPVTANWAFNITDANVPTAGTSAARLDDDGLAGNNPASSTGDIDANVGELAPANSNEAIFHGQLTLNFGGDGPGTVTFAAMNNLTGTVGTETVRYTWAGSTLTATVEGGPRNGTVLFDIVVNQTTGEYTLTLRDNVIHAAGGNETSAPNVPLTYTVTDSDNSPAGGVNGTLNIEFNDDAPTLSNVVGASGVTLDETSAGTPAGFPISNTSAAAMITATQAFGADGAAAVNSVVYGLAITGGPGTGLFTTAGNFAITLVQVDANTIEGRYNGSNVAFTIDIGTDGRVTLTQNVALNHTQDGGPALHNDALDLTGLVNATITITDGDGDTAPGSAPIGDDLVFLDDGPDAQADVNATLDQLVLDETRPLGTETNGDSAPAGLGQITADFSNNFVGPADYGADGAGAVTYSLSLSGSNVGSGLYALDQADITAGDGDGIGRGAEIVLNISGDGLTITGTVGATPYFTISINPTTGVVTFTQLLNVWHANTGSDDDTSTLTTAAAANVQVVQRVTDADGDFDTATVSVGQGVFHIEDDGPEFTAPPAGVEVENGDTTVQIENLNLEIGSDGYGLLFFNSAHDGDPAQDADGHNLTFGGEQLFYQVNGNVLTAETADGDVGFTITLNQNGTYSFQLHGVISNGTETSFTDLTSAAAGNVAFRLVGSDVGNNNAENTDLILSGNGTVNTNSTSMGVNNQSMESGERIRIDFVENLETVVGPGDPPNGPQGFHHSGHVTTTHFEQLIAQTNGNPDTVVDMRVTAILADEDNVYENTPSVAPEVGESIADITSVTINFAIGVSHTFDPNVPASLSFLHTNADGSGTTTTSVTFNADGSVSIFNLQEGDQYEIDTSDPFSAVVNQSLEPAGGGSYDLGILSIGSVSSGDPILQDFDIVAQDRDGDQEAATISTAINPPVDTLAATFSSFASQEQQVQKIAANSNTLTLATAVAAAGFVEPVAAHDNGKHNGNGHNVEAASHAAPETVMSYSVDDSGDAAVSMLAPEVSSKASAPADTSSSSSDHSSSSNSLDDSAAKAAPESNDAPAADDGGSHSAADAANPVAPTVAMVSAEALEAAANDGGNAQKGGSVEQIVAEALQDSGSDVDAALANLPGGNGGLQALAHMASLEDAGVSAWHTGGHAAGGAALDMMMKMDVSANHHDAVQPVHNG</sequence>
<dbReference type="Pfam" id="PF19116">
    <property type="entry name" value="DUF5801"/>
    <property type="match status" value="10"/>
</dbReference>
<proteinExistence type="predicted"/>
<evidence type="ECO:0000256" key="1">
    <source>
        <dbReference type="SAM" id="MobiDB-lite"/>
    </source>
</evidence>
<feature type="domain" description="Cadherin" evidence="2">
    <location>
        <begin position="2502"/>
        <end position="2612"/>
    </location>
</feature>
<dbReference type="Proteomes" id="UP001203410">
    <property type="component" value="Unassembled WGS sequence"/>
</dbReference>
<dbReference type="Gene3D" id="2.40.30.290">
    <property type="match status" value="1"/>
</dbReference>
<dbReference type="RefSeq" id="WP_249903944.1">
    <property type="nucleotide sequence ID" value="NZ_JAMGBA010000002.1"/>
</dbReference>
<name>A0ABT0RUD6_9SPHN</name>
<accession>A0ABT0RUD6</accession>
<dbReference type="Pfam" id="PF17963">
    <property type="entry name" value="Big_9"/>
    <property type="match status" value="1"/>
</dbReference>
<organism evidence="3 4">
    <name type="scientific">Sphingomonas caseinilyticus</name>
    <dbReference type="NCBI Taxonomy" id="2908205"/>
    <lineage>
        <taxon>Bacteria</taxon>
        <taxon>Pseudomonadati</taxon>
        <taxon>Pseudomonadota</taxon>
        <taxon>Alphaproteobacteria</taxon>
        <taxon>Sphingomonadales</taxon>
        <taxon>Sphingomonadaceae</taxon>
        <taxon>Sphingomonas</taxon>
    </lineage>
</organism>
<feature type="region of interest" description="Disordered" evidence="1">
    <location>
        <begin position="861"/>
        <end position="880"/>
    </location>
</feature>
<dbReference type="EMBL" id="JAMGBA010000002">
    <property type="protein sequence ID" value="MCL6698541.1"/>
    <property type="molecule type" value="Genomic_DNA"/>
</dbReference>
<feature type="compositionally biased region" description="Polar residues" evidence="1">
    <location>
        <begin position="307"/>
        <end position="324"/>
    </location>
</feature>
<evidence type="ECO:0000259" key="2">
    <source>
        <dbReference type="PROSITE" id="PS50268"/>
    </source>
</evidence>
<feature type="region of interest" description="Disordered" evidence="1">
    <location>
        <begin position="289"/>
        <end position="324"/>
    </location>
</feature>
<evidence type="ECO:0000313" key="4">
    <source>
        <dbReference type="Proteomes" id="UP001203410"/>
    </source>
</evidence>
<feature type="region of interest" description="Disordered" evidence="1">
    <location>
        <begin position="1"/>
        <end position="36"/>
    </location>
</feature>